<dbReference type="Proteomes" id="UP000094626">
    <property type="component" value="Chromosome"/>
</dbReference>
<keyword evidence="1" id="KW-0472">Membrane</keyword>
<keyword evidence="1" id="KW-1133">Transmembrane helix</keyword>
<evidence type="ECO:0000256" key="1">
    <source>
        <dbReference type="SAM" id="Phobius"/>
    </source>
</evidence>
<evidence type="ECO:0000313" key="3">
    <source>
        <dbReference type="Proteomes" id="UP000094626"/>
    </source>
</evidence>
<sequence length="86" mass="9648">MRFKLFDDWKKVLVTSWSNRITALNAVLLAILTAWPDALVDIWTWLPAALQAQVPQHIALALPLVLSGLSMWARVVVQEKLENGGK</sequence>
<organism evidence="2 3">
    <name type="scientific">Novosphingobium resinovorum</name>
    <dbReference type="NCBI Taxonomy" id="158500"/>
    <lineage>
        <taxon>Bacteria</taxon>
        <taxon>Pseudomonadati</taxon>
        <taxon>Pseudomonadota</taxon>
        <taxon>Alphaproteobacteria</taxon>
        <taxon>Sphingomonadales</taxon>
        <taxon>Sphingomonadaceae</taxon>
        <taxon>Novosphingobium</taxon>
    </lineage>
</organism>
<reference evidence="3" key="1">
    <citation type="journal article" date="2017" name="J. Biotechnol.">
        <title>Complete genome sequence of Novosphingobium resinovorum SA1, a versatile xenobiotic-degrading bacterium capable of utilizing sulfanilic acid.</title>
        <authorList>
            <person name="Hegedus B."/>
            <person name="Kos P.B."/>
            <person name="Balint B."/>
            <person name="Maroti G."/>
            <person name="Gan H.M."/>
            <person name="Perei K."/>
            <person name="Rakhely G."/>
        </authorList>
    </citation>
    <scope>NUCLEOTIDE SEQUENCE [LARGE SCALE GENOMIC DNA]</scope>
    <source>
        <strain evidence="3">SA1</strain>
    </source>
</reference>
<feature type="transmembrane region" description="Helical" evidence="1">
    <location>
        <begin position="58"/>
        <end position="77"/>
    </location>
</feature>
<evidence type="ECO:0000313" key="2">
    <source>
        <dbReference type="EMBL" id="AOR76554.1"/>
    </source>
</evidence>
<keyword evidence="3" id="KW-1185">Reference proteome</keyword>
<dbReference type="RefSeq" id="WP_069707965.1">
    <property type="nucleotide sequence ID" value="NZ_CP017075.1"/>
</dbReference>
<name>A0A1D8A381_9SPHN</name>
<dbReference type="OrthoDB" id="7679471at2"/>
<protein>
    <recommendedName>
        <fullName evidence="4">Holin</fullName>
    </recommendedName>
</protein>
<gene>
    <name evidence="2" type="ORF">BES08_07190</name>
</gene>
<dbReference type="InterPro" id="IPR057700">
    <property type="entry name" value="DUF7940"/>
</dbReference>
<keyword evidence="1" id="KW-0812">Transmembrane</keyword>
<dbReference type="AlphaFoldDB" id="A0A1D8A381"/>
<feature type="transmembrane region" description="Helical" evidence="1">
    <location>
        <begin position="21"/>
        <end position="46"/>
    </location>
</feature>
<dbReference type="Pfam" id="PF25612">
    <property type="entry name" value="DUF7940"/>
    <property type="match status" value="1"/>
</dbReference>
<dbReference type="KEGG" id="nre:BES08_07190"/>
<proteinExistence type="predicted"/>
<accession>A0A1D8A381</accession>
<dbReference type="EMBL" id="CP017075">
    <property type="protein sequence ID" value="AOR76554.1"/>
    <property type="molecule type" value="Genomic_DNA"/>
</dbReference>
<evidence type="ECO:0008006" key="4">
    <source>
        <dbReference type="Google" id="ProtNLM"/>
    </source>
</evidence>